<protein>
    <recommendedName>
        <fullName evidence="2">FP protein C-terminal domain-containing protein</fullName>
    </recommendedName>
</protein>
<proteinExistence type="predicted"/>
<dbReference type="AlphaFoldDB" id="A0A8D8Y759"/>
<evidence type="ECO:0000259" key="2">
    <source>
        <dbReference type="Pfam" id="PF25298"/>
    </source>
</evidence>
<accession>A0A8D8Y759</accession>
<feature type="coiled-coil region" evidence="1">
    <location>
        <begin position="44"/>
        <end position="85"/>
    </location>
</feature>
<dbReference type="InterPro" id="IPR057251">
    <property type="entry name" value="FP_C"/>
</dbReference>
<reference evidence="3" key="1">
    <citation type="submission" date="2021-05" db="EMBL/GenBank/DDBJ databases">
        <authorList>
            <person name="Alioto T."/>
            <person name="Alioto T."/>
            <person name="Gomez Garrido J."/>
        </authorList>
    </citation>
    <scope>NUCLEOTIDE SEQUENCE</scope>
</reference>
<organism evidence="3">
    <name type="scientific">Cacopsylla melanoneura</name>
    <dbReference type="NCBI Taxonomy" id="428564"/>
    <lineage>
        <taxon>Eukaryota</taxon>
        <taxon>Metazoa</taxon>
        <taxon>Ecdysozoa</taxon>
        <taxon>Arthropoda</taxon>
        <taxon>Hexapoda</taxon>
        <taxon>Insecta</taxon>
        <taxon>Pterygota</taxon>
        <taxon>Neoptera</taxon>
        <taxon>Paraneoptera</taxon>
        <taxon>Hemiptera</taxon>
        <taxon>Sternorrhyncha</taxon>
        <taxon>Psylloidea</taxon>
        <taxon>Psyllidae</taxon>
        <taxon>Psyllinae</taxon>
        <taxon>Cacopsylla</taxon>
    </lineage>
</organism>
<name>A0A8D8Y759_9HEMI</name>
<evidence type="ECO:0000256" key="1">
    <source>
        <dbReference type="SAM" id="Coils"/>
    </source>
</evidence>
<keyword evidence="1" id="KW-0175">Coiled coil</keyword>
<feature type="domain" description="FP protein C-terminal" evidence="2">
    <location>
        <begin position="175"/>
        <end position="226"/>
    </location>
</feature>
<dbReference type="EMBL" id="HBUF01365325">
    <property type="protein sequence ID" value="CAG6723253.1"/>
    <property type="molecule type" value="Transcribed_RNA"/>
</dbReference>
<dbReference type="EMBL" id="HBUF01365326">
    <property type="protein sequence ID" value="CAG6723256.1"/>
    <property type="molecule type" value="Transcribed_RNA"/>
</dbReference>
<sequence>MVRTTKNSQEDQSANEYSLIVQMSKDVKKLNSIEEKLNKVLKVVDEQGKEIKKLKTQLAELKEENINLKNDNEENKNHIHDMQQRQRLINIIVDGIPVTKNENVYNIIKDLGTKLGIQDPLNDVQVCHRVNTTNKRKPKPIVVRMLNTKTRDQWTAAYRVKKLWTEKIYVNEHLTARNQRILKEAKKAAKEKKFKFVWVKDCKIFVRKDETSKIYNMRSLTDVEQILNVKIRSEEDLDSSSASSNLE</sequence>
<dbReference type="Pfam" id="PF25298">
    <property type="entry name" value="Baculo_FP_2nd"/>
    <property type="match status" value="1"/>
</dbReference>
<evidence type="ECO:0000313" key="3">
    <source>
        <dbReference type="EMBL" id="CAG6723253.1"/>
    </source>
</evidence>